<evidence type="ECO:0000313" key="2">
    <source>
        <dbReference type="Proteomes" id="UP000011704"/>
    </source>
</evidence>
<dbReference type="AlphaFoldDB" id="M1Z2A8"/>
<gene>
    <name evidence="1" type="ORF">NITGR_740013</name>
</gene>
<dbReference type="STRING" id="1266370.NITGR_740013"/>
<proteinExistence type="predicted"/>
<dbReference type="HOGENOM" id="CLU_2554813_0_0_0"/>
<comment type="caution">
    <text evidence="1">The sequence shown here is derived from an EMBL/GenBank/DDBJ whole genome shotgun (WGS) entry which is preliminary data.</text>
</comment>
<evidence type="ECO:0000313" key="1">
    <source>
        <dbReference type="EMBL" id="CCQ91621.1"/>
    </source>
</evidence>
<dbReference type="EMBL" id="CAQJ01000082">
    <property type="protein sequence ID" value="CCQ91621.1"/>
    <property type="molecule type" value="Genomic_DNA"/>
</dbReference>
<keyword evidence="2" id="KW-1185">Reference proteome</keyword>
<dbReference type="Proteomes" id="UP000011704">
    <property type="component" value="Unassembled WGS sequence"/>
</dbReference>
<accession>M1Z2A8</accession>
<name>M1Z2A8_NITG3</name>
<organism evidence="1 2">
    <name type="scientific">Nitrospina gracilis (strain 3/211)</name>
    <dbReference type="NCBI Taxonomy" id="1266370"/>
    <lineage>
        <taxon>Bacteria</taxon>
        <taxon>Pseudomonadati</taxon>
        <taxon>Nitrospinota/Tectimicrobiota group</taxon>
        <taxon>Nitrospinota</taxon>
        <taxon>Nitrospinia</taxon>
        <taxon>Nitrospinales</taxon>
        <taxon>Nitrospinaceae</taxon>
        <taxon>Nitrospina</taxon>
    </lineage>
</organism>
<reference evidence="1 2" key="1">
    <citation type="journal article" date="2013" name="Front. Microbiol.">
        <title>The genome of Nitrospina gracilis illuminates the metabolism and evolution of the major marine nitrite oxidizer.</title>
        <authorList>
            <person name="Luecker S."/>
            <person name="Nowka B."/>
            <person name="Rattei T."/>
            <person name="Spieck E."/>
            <person name="and Daims H."/>
        </authorList>
    </citation>
    <scope>NUCLEOTIDE SEQUENCE [LARGE SCALE GENOMIC DNA]</scope>
    <source>
        <strain evidence="1 2">3/211</strain>
    </source>
</reference>
<dbReference type="InParanoid" id="M1Z2A8"/>
<protein>
    <submittedName>
        <fullName evidence="1">Uncharacterized protein</fullName>
    </submittedName>
</protein>
<sequence>MVIGGMSSDEAKRLKEIRKRKSGRVRTKRATLLSEKTKESVLKKFDKEHEPETRSKEVENLDEHVKMNDSYMRTGWYVPKKK</sequence>